<keyword evidence="3" id="KW-1185">Reference proteome</keyword>
<sequence length="190" mass="20143">MGRSGTSLLRRSIVVDQPPIPYDHLPEVPALTVESDDVRDGERLSDAHVFNDWGMSGQNISPHLRWSGAPEGTKSFAVTCYDPDAPTTSGFWHWLVFDIPADVTELPAGAGSGEKKGLPEDAVHGRNDYGLRGYGGAAPPPGAPHRYLFAVHALGVDKLGVDGDASPAVVGFNIVANTLARGYIAPVYGI</sequence>
<dbReference type="CDD" id="cd00865">
    <property type="entry name" value="PEBP_bact_arch"/>
    <property type="match status" value="1"/>
</dbReference>
<dbReference type="PANTHER" id="PTHR30289:SF1">
    <property type="entry name" value="PEBP (PHOSPHATIDYLETHANOLAMINE-BINDING PROTEIN) FAMILY PROTEIN"/>
    <property type="match status" value="1"/>
</dbReference>
<keyword evidence="2" id="KW-0649">Protein kinase inhibitor</keyword>
<dbReference type="NCBIfam" id="TIGR00481">
    <property type="entry name" value="YbhB/YbcL family Raf kinase inhibitor-like protein"/>
    <property type="match status" value="1"/>
</dbReference>
<accession>A0ABV9CUB3</accession>
<dbReference type="InterPro" id="IPR036610">
    <property type="entry name" value="PEBP-like_sf"/>
</dbReference>
<organism evidence="2 3">
    <name type="scientific">Sphaerisporangium dianthi</name>
    <dbReference type="NCBI Taxonomy" id="1436120"/>
    <lineage>
        <taxon>Bacteria</taxon>
        <taxon>Bacillati</taxon>
        <taxon>Actinomycetota</taxon>
        <taxon>Actinomycetes</taxon>
        <taxon>Streptosporangiales</taxon>
        <taxon>Streptosporangiaceae</taxon>
        <taxon>Sphaerisporangium</taxon>
    </lineage>
</organism>
<evidence type="ECO:0000313" key="3">
    <source>
        <dbReference type="Proteomes" id="UP001596004"/>
    </source>
</evidence>
<dbReference type="Gene3D" id="3.90.280.10">
    <property type="entry name" value="PEBP-like"/>
    <property type="match status" value="1"/>
</dbReference>
<dbReference type="EMBL" id="JBHSFP010000059">
    <property type="protein sequence ID" value="MFC4536826.1"/>
    <property type="molecule type" value="Genomic_DNA"/>
</dbReference>
<dbReference type="PANTHER" id="PTHR30289">
    <property type="entry name" value="UNCHARACTERIZED PROTEIN YBCL-RELATED"/>
    <property type="match status" value="1"/>
</dbReference>
<protein>
    <submittedName>
        <fullName evidence="2">YbhB/YbcL family Raf kinase inhibitor-like protein</fullName>
    </submittedName>
</protein>
<gene>
    <name evidence="2" type="ORF">ACFO60_39160</name>
</gene>
<evidence type="ECO:0000256" key="1">
    <source>
        <dbReference type="ARBA" id="ARBA00007120"/>
    </source>
</evidence>
<dbReference type="Pfam" id="PF01161">
    <property type="entry name" value="PBP"/>
    <property type="match status" value="1"/>
</dbReference>
<dbReference type="SUPFAM" id="SSF49777">
    <property type="entry name" value="PEBP-like"/>
    <property type="match status" value="1"/>
</dbReference>
<dbReference type="InterPro" id="IPR008914">
    <property type="entry name" value="PEBP"/>
</dbReference>
<dbReference type="RefSeq" id="WP_380852012.1">
    <property type="nucleotide sequence ID" value="NZ_JBHSFP010000059.1"/>
</dbReference>
<evidence type="ECO:0000313" key="2">
    <source>
        <dbReference type="EMBL" id="MFC4536826.1"/>
    </source>
</evidence>
<dbReference type="Proteomes" id="UP001596004">
    <property type="component" value="Unassembled WGS sequence"/>
</dbReference>
<dbReference type="GO" id="GO:0004860">
    <property type="term" value="F:protein kinase inhibitor activity"/>
    <property type="evidence" value="ECO:0007669"/>
    <property type="project" value="UniProtKB-KW"/>
</dbReference>
<proteinExistence type="inferred from homology"/>
<reference evidence="3" key="1">
    <citation type="journal article" date="2019" name="Int. J. Syst. Evol. Microbiol.">
        <title>The Global Catalogue of Microorganisms (GCM) 10K type strain sequencing project: providing services to taxonomists for standard genome sequencing and annotation.</title>
        <authorList>
            <consortium name="The Broad Institute Genomics Platform"/>
            <consortium name="The Broad Institute Genome Sequencing Center for Infectious Disease"/>
            <person name="Wu L."/>
            <person name="Ma J."/>
        </authorList>
    </citation>
    <scope>NUCLEOTIDE SEQUENCE [LARGE SCALE GENOMIC DNA]</scope>
    <source>
        <strain evidence="3">CGMCC 4.7132</strain>
    </source>
</reference>
<name>A0ABV9CUB3_9ACTN</name>
<comment type="similarity">
    <text evidence="1">Belongs to the UPF0098 family.</text>
</comment>
<comment type="caution">
    <text evidence="2">The sequence shown here is derived from an EMBL/GenBank/DDBJ whole genome shotgun (WGS) entry which is preliminary data.</text>
</comment>
<dbReference type="InterPro" id="IPR005247">
    <property type="entry name" value="YbhB_YbcL/LppC-like"/>
</dbReference>